<dbReference type="InterPro" id="IPR005269">
    <property type="entry name" value="LOG"/>
</dbReference>
<dbReference type="GO" id="GO:0009691">
    <property type="term" value="P:cytokinin biosynthetic process"/>
    <property type="evidence" value="ECO:0007669"/>
    <property type="project" value="UniProtKB-UniRule"/>
</dbReference>
<reference evidence="5" key="1">
    <citation type="journal article" date="2021" name="Nat. Commun.">
        <title>Connecting structure to function with the recovery of over 1000 high-quality metagenome-assembled genomes from activated sludge using long-read sequencing.</title>
        <authorList>
            <person name="Singleton C.M."/>
            <person name="Petriglieri F."/>
            <person name="Kristensen J.M."/>
            <person name="Kirkegaard R.H."/>
            <person name="Michaelsen T.Y."/>
            <person name="Andersen M.H."/>
            <person name="Kondrotaite Z."/>
            <person name="Karst S.M."/>
            <person name="Dueholm M.S."/>
            <person name="Nielsen P.H."/>
            <person name="Albertsen M."/>
        </authorList>
    </citation>
    <scope>NUCLEOTIDE SEQUENCE [LARGE SCALE GENOMIC DNA]</scope>
</reference>
<evidence type="ECO:0000313" key="4">
    <source>
        <dbReference type="EMBL" id="MBK6972233.1"/>
    </source>
</evidence>
<comment type="caution">
    <text evidence="4">The sequence shown here is derived from an EMBL/GenBank/DDBJ whole genome shotgun (WGS) entry which is preliminary data.</text>
</comment>
<dbReference type="InterPro" id="IPR031100">
    <property type="entry name" value="LOG_fam"/>
</dbReference>
<evidence type="ECO:0000313" key="5">
    <source>
        <dbReference type="Proteomes" id="UP000807785"/>
    </source>
</evidence>
<dbReference type="PANTHER" id="PTHR31223:SF70">
    <property type="entry name" value="LOG FAMILY PROTEIN YJL055W"/>
    <property type="match status" value="1"/>
</dbReference>
<evidence type="ECO:0000256" key="3">
    <source>
        <dbReference type="RuleBase" id="RU363015"/>
    </source>
</evidence>
<protein>
    <recommendedName>
        <fullName evidence="3">Cytokinin riboside 5'-monophosphate phosphoribohydrolase</fullName>
        <ecNumber evidence="3">3.2.2.n1</ecNumber>
    </recommendedName>
</protein>
<keyword evidence="3" id="KW-0378">Hydrolase</keyword>
<accession>A0A9D7HL22</accession>
<name>A0A9D7HL22_9PROT</name>
<dbReference type="EMBL" id="JADJEV010000002">
    <property type="protein sequence ID" value="MBK6972233.1"/>
    <property type="molecule type" value="Genomic_DNA"/>
</dbReference>
<dbReference type="NCBIfam" id="TIGR00730">
    <property type="entry name" value="Rossman fold protein, TIGR00730 family"/>
    <property type="match status" value="1"/>
</dbReference>
<comment type="catalytic activity">
    <reaction evidence="1">
        <text>AMP + H2O = D-ribose 5-phosphate + adenine</text>
        <dbReference type="Rhea" id="RHEA:20129"/>
        <dbReference type="ChEBI" id="CHEBI:15377"/>
        <dbReference type="ChEBI" id="CHEBI:16708"/>
        <dbReference type="ChEBI" id="CHEBI:78346"/>
        <dbReference type="ChEBI" id="CHEBI:456215"/>
        <dbReference type="EC" id="3.2.2.4"/>
    </reaction>
</comment>
<evidence type="ECO:0000256" key="1">
    <source>
        <dbReference type="ARBA" id="ARBA00000274"/>
    </source>
</evidence>
<dbReference type="AlphaFoldDB" id="A0A9D7HL22"/>
<dbReference type="PANTHER" id="PTHR31223">
    <property type="entry name" value="LOG FAMILY PROTEIN YJL055W"/>
    <property type="match status" value="1"/>
</dbReference>
<dbReference type="Gene3D" id="3.40.50.450">
    <property type="match status" value="1"/>
</dbReference>
<comment type="similarity">
    <text evidence="2 3">Belongs to the LOG family.</text>
</comment>
<dbReference type="Proteomes" id="UP000807785">
    <property type="component" value="Unassembled WGS sequence"/>
</dbReference>
<sequence>MRRICVFCGSQVGGHPLYAAAATAVGTLLALRGIGLVYGGGKVGLMGVVADAALAAGGEVIGVIPERLMNRELGHGGVTDLRVVDSMHERKAMMSDLSDAFIALPGGYGTFEEFFEVVTWMQLGIHAKPCGLLNVGGYYDMLLALLDHAAGESFIRPQHRGLVLVDTEPAMLLQQLLDYRTPQIEKWLERDQT</sequence>
<dbReference type="SUPFAM" id="SSF102405">
    <property type="entry name" value="MCP/YpsA-like"/>
    <property type="match status" value="1"/>
</dbReference>
<organism evidence="4 5">
    <name type="scientific">Candidatus Methylophosphatis roskildensis</name>
    <dbReference type="NCBI Taxonomy" id="2899263"/>
    <lineage>
        <taxon>Bacteria</taxon>
        <taxon>Pseudomonadati</taxon>
        <taxon>Pseudomonadota</taxon>
        <taxon>Betaproteobacteria</taxon>
        <taxon>Nitrosomonadales</taxon>
        <taxon>Sterolibacteriaceae</taxon>
        <taxon>Candidatus Methylophosphatis</taxon>
    </lineage>
</organism>
<dbReference type="EC" id="3.2.2.n1" evidence="3"/>
<keyword evidence="3" id="KW-0203">Cytokinin biosynthesis</keyword>
<evidence type="ECO:0000256" key="2">
    <source>
        <dbReference type="ARBA" id="ARBA00006763"/>
    </source>
</evidence>
<proteinExistence type="inferred from homology"/>
<dbReference type="Pfam" id="PF03641">
    <property type="entry name" value="Lysine_decarbox"/>
    <property type="match status" value="1"/>
</dbReference>
<dbReference type="GO" id="GO:0008714">
    <property type="term" value="F:AMP nucleosidase activity"/>
    <property type="evidence" value="ECO:0007669"/>
    <property type="project" value="UniProtKB-EC"/>
</dbReference>
<dbReference type="GO" id="GO:0005829">
    <property type="term" value="C:cytosol"/>
    <property type="evidence" value="ECO:0007669"/>
    <property type="project" value="TreeGrafter"/>
</dbReference>
<gene>
    <name evidence="4" type="ORF">IPH26_04495</name>
</gene>